<protein>
    <recommendedName>
        <fullName evidence="6">Acyl-CoA-binding domain-containing protein 6</fullName>
    </recommendedName>
</protein>
<accession>A0A9N9MUH2</accession>
<dbReference type="GO" id="GO:0000062">
    <property type="term" value="F:fatty-acyl-CoA binding"/>
    <property type="evidence" value="ECO:0007669"/>
    <property type="project" value="InterPro"/>
</dbReference>
<dbReference type="InterPro" id="IPR014352">
    <property type="entry name" value="FERM/acyl-CoA-bd_prot_sf"/>
</dbReference>
<evidence type="ECO:0000256" key="3">
    <source>
        <dbReference type="PROSITE-ProRule" id="PRU00023"/>
    </source>
</evidence>
<evidence type="ECO:0000256" key="1">
    <source>
        <dbReference type="ARBA" id="ARBA00022737"/>
    </source>
</evidence>
<organism evidence="4 5">
    <name type="scientific">Ceutorhynchus assimilis</name>
    <name type="common">cabbage seed weevil</name>
    <dbReference type="NCBI Taxonomy" id="467358"/>
    <lineage>
        <taxon>Eukaryota</taxon>
        <taxon>Metazoa</taxon>
        <taxon>Ecdysozoa</taxon>
        <taxon>Arthropoda</taxon>
        <taxon>Hexapoda</taxon>
        <taxon>Insecta</taxon>
        <taxon>Pterygota</taxon>
        <taxon>Neoptera</taxon>
        <taxon>Endopterygota</taxon>
        <taxon>Coleoptera</taxon>
        <taxon>Polyphaga</taxon>
        <taxon>Cucujiformia</taxon>
        <taxon>Curculionidae</taxon>
        <taxon>Ceutorhynchinae</taxon>
        <taxon>Ceutorhynchus</taxon>
    </lineage>
</organism>
<dbReference type="Gene3D" id="1.20.80.10">
    <property type="match status" value="1"/>
</dbReference>
<dbReference type="InterPro" id="IPR002110">
    <property type="entry name" value="Ankyrin_rpt"/>
</dbReference>
<dbReference type="PANTHER" id="PTHR24171:SF9">
    <property type="entry name" value="ANKYRIN REPEAT DOMAIN-CONTAINING PROTEIN 39"/>
    <property type="match status" value="1"/>
</dbReference>
<evidence type="ECO:0000256" key="2">
    <source>
        <dbReference type="ARBA" id="ARBA00023043"/>
    </source>
</evidence>
<dbReference type="InterPro" id="IPR035984">
    <property type="entry name" value="Acyl-CoA-binding_sf"/>
</dbReference>
<keyword evidence="2 3" id="KW-0040">ANK repeat</keyword>
<sequence length="247" mass="27671">MAAFEDDFSDLVELGIDVTEDDLQSKFDKCTRHLEEKHGCLDKQTLSTLYALFKQSTTGSKVPDPKWVNEECKALENLDIIDQRLAKNKYIEKVLTLFPQFSFDEAGSVKKSWARVSSMVPDPKPSNTNIQDYIRANDITKVKEFLINIPDINEQDEDGVCLVHYAADVGSIPMLEFLIKEGACVNAIDECGQTPLHYAASCGHKNVVQFLLGKCDPSIVNEDGFRPEEVATDDDIKEIILNFSSSK</sequence>
<dbReference type="PROSITE" id="PS50088">
    <property type="entry name" value="ANK_REPEAT"/>
    <property type="match status" value="2"/>
</dbReference>
<feature type="repeat" description="ANK" evidence="3">
    <location>
        <begin position="191"/>
        <end position="212"/>
    </location>
</feature>
<dbReference type="SUPFAM" id="SSF47027">
    <property type="entry name" value="Acyl-CoA binding protein"/>
    <property type="match status" value="1"/>
</dbReference>
<dbReference type="EMBL" id="OU892282">
    <property type="protein sequence ID" value="CAG9770730.1"/>
    <property type="molecule type" value="Genomic_DNA"/>
</dbReference>
<feature type="repeat" description="ANK" evidence="3">
    <location>
        <begin position="158"/>
        <end position="190"/>
    </location>
</feature>
<dbReference type="InterPro" id="IPR036770">
    <property type="entry name" value="Ankyrin_rpt-contain_sf"/>
</dbReference>
<name>A0A9N9MUH2_9CUCU</name>
<dbReference type="PROSITE" id="PS50297">
    <property type="entry name" value="ANK_REP_REGION"/>
    <property type="match status" value="2"/>
</dbReference>
<dbReference type="AlphaFoldDB" id="A0A9N9MUH2"/>
<dbReference type="SUPFAM" id="SSF48403">
    <property type="entry name" value="Ankyrin repeat"/>
    <property type="match status" value="1"/>
</dbReference>
<proteinExistence type="predicted"/>
<gene>
    <name evidence="4" type="ORF">CEUTPL_LOCUS11177</name>
</gene>
<dbReference type="SMART" id="SM00248">
    <property type="entry name" value="ANK"/>
    <property type="match status" value="3"/>
</dbReference>
<evidence type="ECO:0000313" key="4">
    <source>
        <dbReference type="EMBL" id="CAG9770730.1"/>
    </source>
</evidence>
<reference evidence="4" key="1">
    <citation type="submission" date="2022-01" db="EMBL/GenBank/DDBJ databases">
        <authorList>
            <person name="King R."/>
        </authorList>
    </citation>
    <scope>NUCLEOTIDE SEQUENCE</scope>
</reference>
<keyword evidence="1" id="KW-0677">Repeat</keyword>
<dbReference type="PANTHER" id="PTHR24171">
    <property type="entry name" value="ANKYRIN REPEAT DOMAIN-CONTAINING PROTEIN 39-RELATED"/>
    <property type="match status" value="1"/>
</dbReference>
<dbReference type="Pfam" id="PF12796">
    <property type="entry name" value="Ank_2"/>
    <property type="match status" value="1"/>
</dbReference>
<dbReference type="Gene3D" id="1.25.40.20">
    <property type="entry name" value="Ankyrin repeat-containing domain"/>
    <property type="match status" value="1"/>
</dbReference>
<dbReference type="Proteomes" id="UP001152799">
    <property type="component" value="Chromosome 6"/>
</dbReference>
<evidence type="ECO:0008006" key="6">
    <source>
        <dbReference type="Google" id="ProtNLM"/>
    </source>
</evidence>
<evidence type="ECO:0000313" key="5">
    <source>
        <dbReference type="Proteomes" id="UP001152799"/>
    </source>
</evidence>
<keyword evidence="5" id="KW-1185">Reference proteome</keyword>